<gene>
    <name evidence="3" type="ORF">AV274_1611</name>
</gene>
<dbReference type="EMBL" id="LXWW01000068">
    <property type="protein sequence ID" value="OAO16647.1"/>
    <property type="molecule type" value="Genomic_DNA"/>
</dbReference>
<organism evidence="3 4">
    <name type="scientific">Blastocystis sp. subtype 1 (strain ATCC 50177 / NandII)</name>
    <dbReference type="NCBI Taxonomy" id="478820"/>
    <lineage>
        <taxon>Eukaryota</taxon>
        <taxon>Sar</taxon>
        <taxon>Stramenopiles</taxon>
        <taxon>Bigyra</taxon>
        <taxon>Opalozoa</taxon>
        <taxon>Opalinata</taxon>
        <taxon>Blastocystidae</taxon>
        <taxon>Blastocystis</taxon>
    </lineage>
</organism>
<dbReference type="OrthoDB" id="294853at2759"/>
<comment type="caution">
    <text evidence="3">The sequence shown here is derived from an EMBL/GenBank/DDBJ whole genome shotgun (WGS) entry which is preliminary data.</text>
</comment>
<dbReference type="Pfam" id="PF16206">
    <property type="entry name" value="Mon2_C"/>
    <property type="match status" value="1"/>
</dbReference>
<accession>A0A196SKD4</accession>
<proteinExistence type="predicted"/>
<name>A0A196SKD4_BLAHN</name>
<dbReference type="Pfam" id="PF16213">
    <property type="entry name" value="DCB"/>
    <property type="match status" value="1"/>
</dbReference>
<evidence type="ECO:0000259" key="1">
    <source>
        <dbReference type="Pfam" id="PF16206"/>
    </source>
</evidence>
<dbReference type="SUPFAM" id="SSF48371">
    <property type="entry name" value="ARM repeat"/>
    <property type="match status" value="1"/>
</dbReference>
<reference evidence="3 4" key="1">
    <citation type="submission" date="2016-05" db="EMBL/GenBank/DDBJ databases">
        <title>Nuclear genome of Blastocystis sp. subtype 1 NandII.</title>
        <authorList>
            <person name="Gentekaki E."/>
            <person name="Curtis B."/>
            <person name="Stairs C."/>
            <person name="Eme L."/>
            <person name="Herman E."/>
            <person name="Klimes V."/>
            <person name="Arias M.C."/>
            <person name="Elias M."/>
            <person name="Hilliou F."/>
            <person name="Klute M."/>
            <person name="Malik S.-B."/>
            <person name="Pightling A."/>
            <person name="Rachubinski R."/>
            <person name="Salas D."/>
            <person name="Schlacht A."/>
            <person name="Suga H."/>
            <person name="Archibald J."/>
            <person name="Ball S.G."/>
            <person name="Clark G."/>
            <person name="Dacks J."/>
            <person name="Van Der Giezen M."/>
            <person name="Tsaousis A."/>
            <person name="Roger A."/>
        </authorList>
    </citation>
    <scope>NUCLEOTIDE SEQUENCE [LARGE SCALE GENOMIC DNA]</scope>
    <source>
        <strain evidence="4">ATCC 50177 / NandII</strain>
    </source>
</reference>
<keyword evidence="4" id="KW-1185">Reference proteome</keyword>
<dbReference type="InterPro" id="IPR016024">
    <property type="entry name" value="ARM-type_fold"/>
</dbReference>
<feature type="domain" description="Mon2 C-terminal" evidence="1">
    <location>
        <begin position="881"/>
        <end position="986"/>
    </location>
</feature>
<evidence type="ECO:0000313" key="3">
    <source>
        <dbReference type="EMBL" id="OAO16647.1"/>
    </source>
</evidence>
<sequence length="1405" mass="155872">MDLRSLANEVKKKAPQIRKDAESGIETLLVLAKKYPNNPKKMRSTDYVTPFIDCLNDESVSGKAQEIAVSGLHHILSYNLASEATTSTIIDILNDRLCSEDTSSSFGSRIIQVFPVMLENSGFVMPERKLQSVFNHLAQTLCAEDSSSTPFNAASACFQQMLISLIKQISPFCKENPKPTSSKVYDSLREKAPKAIADNTYCAVFWYVLQDLCARVGNQNAAWLSNGGDFAAANLPLAVTLDLLEQVLPACGDVVLNRVEFASLLQYIVTAWVATHSQLLPAAVELLKTEETALETLLPLLRVLRTLCGSFFTVLPAVESVLAATTSCVKKLAKKKLGAAEGAAVVEFVLALEQERVLVAYCMTHYMETYAGLASHLVKVAQKALKSCDTASLIECYEDFERRPLKELAHTVREEEEESREDEELVIRVFFCLQAIVANTSESELPADACAAFCKDNLPLVTELLQSLIDEPCGEALFSFAVQTMAACSPVYGRLQLFAEQAAIAHFICDAALPDMKPKDAFKKSVDSVFTARNLASIEALPTLCRGSGEGLQHVWKLVLATVEVVEEYIPEKDSENNYMSPSSPMVCAEYEVIEEQLAALFQLVPRYADEPLLATVELMKAEALKGVHGEVLSGAGRLRQEWKATCEALGIEEKVKEEKKPEHVQNTAVLHHLLLVLTTTVPRVYSLLDALTALLDEVLTQLKKHPSLPALTQPMLFFVSEVLEQVNENHPEKARYAQQVPPLLKLVNSLVTNKLSQAQALDTLYDVIIQGDCLRGNWKPIVSALKKIAATENCTEGFHNVQLILDDFLSEMDFAEALSLGALIAAYTRQGFDINIALSAIGLYWKLADYTLITAREAQPGDRPEIVRKMRQEIITTIAPTCMDNRPNIRNTALQTLFQILVLQHGGFIFDDYLDTVERVYSLAGKLEHIRVHGYEEGDTTPIEDEEGIRHHHTRDTVEKQFNESFCYLLKGMSRLMKLYVAHLQSKVTGGAVAEYLKMMKSVLKFYGKCLLIKEGKEVPSTVLTLLDEMYGWFEPTTETGMALFTLLTGRLLDAVANKDIGLNTEADDVLMAVCNTLISLFNRFSALFLDPDHSFFTSLLATLTALITTDGVALETGAGNKYNTNRPKGKLNSTQRLLLQLLQKMYDQMKDEPRFLIDYKTFTSTIDEMKATAESLNGSHANDVFLVAIEEFRGKLMKRKEAKAKVKEYLAEKEAATEQALKKKLGGAALEAHPLFEAVTAEKWGEIVAKVQERMERLDEMNDGDEAKALLFFITRNLSVLNCYVEREGCEKLLDAVAACLKAAVAKLAEENDVERKIFADNALDCLGRLGKGVLSDGDEKRNESIRDTPCAALSEELCGYALKCAKSVCEEEVEKWNALSAEKKSELSDLRNVMAEMEKMLQ</sequence>
<protein>
    <submittedName>
        <fullName evidence="3">Uncharacterized protein</fullName>
    </submittedName>
</protein>
<evidence type="ECO:0000259" key="2">
    <source>
        <dbReference type="Pfam" id="PF16213"/>
    </source>
</evidence>
<dbReference type="InterPro" id="IPR032817">
    <property type="entry name" value="Mon2_C"/>
</dbReference>
<feature type="domain" description="Mon2/Sec7/BIG1-like dimerisation and cyclophilin-binding" evidence="2">
    <location>
        <begin position="1"/>
        <end position="163"/>
    </location>
</feature>
<dbReference type="Proteomes" id="UP000078348">
    <property type="component" value="Unassembled WGS sequence"/>
</dbReference>
<dbReference type="STRING" id="478820.A0A196SKD4"/>
<evidence type="ECO:0000313" key="4">
    <source>
        <dbReference type="Proteomes" id="UP000078348"/>
    </source>
</evidence>
<dbReference type="InterPro" id="IPR032629">
    <property type="entry name" value="DCB_dom"/>
</dbReference>